<feature type="region of interest" description="Disordered" evidence="1">
    <location>
        <begin position="523"/>
        <end position="547"/>
    </location>
</feature>
<feature type="compositionally biased region" description="Polar residues" evidence="1">
    <location>
        <begin position="701"/>
        <end position="728"/>
    </location>
</feature>
<feature type="region of interest" description="Disordered" evidence="1">
    <location>
        <begin position="35"/>
        <end position="64"/>
    </location>
</feature>
<accession>A0A8J4TGL5</accession>
<reference evidence="2" key="1">
    <citation type="submission" date="2019-05" db="EMBL/GenBank/DDBJ databases">
        <title>Annotation for the trematode Paragonimus heterotremus.</title>
        <authorList>
            <person name="Choi Y.-J."/>
        </authorList>
    </citation>
    <scope>NUCLEOTIDE SEQUENCE</scope>
    <source>
        <strain evidence="2">LC</strain>
    </source>
</reference>
<comment type="caution">
    <text evidence="2">The sequence shown here is derived from an EMBL/GenBank/DDBJ whole genome shotgun (WGS) entry which is preliminary data.</text>
</comment>
<feature type="compositionally biased region" description="Basic and acidic residues" evidence="1">
    <location>
        <begin position="378"/>
        <end position="389"/>
    </location>
</feature>
<dbReference type="AlphaFoldDB" id="A0A8J4TGL5"/>
<evidence type="ECO:0000256" key="1">
    <source>
        <dbReference type="SAM" id="MobiDB-lite"/>
    </source>
</evidence>
<proteinExistence type="predicted"/>
<sequence>MISNPLAPGHVPPGEVVEIPLISVYSNAFLETITEEGSEFEPSEEGSESLDQLRSDQESGCPDVNSTQTMIGELDCPIEYADMRLGSQPGMATSTKINTTNLLGTSVPQRRLATQLPNLKENPSSSYLISAHHLLTAIPVECEASPKEVKVDIDNPNYCELARAANSNISEGAYFVSADNGKSSRHYNGNNKPQKENINHNTMEFPLSSKWRPNDYNEEMLILSTEGNSNELVWTLENGTANLRQTIPRTDVGSRSETTHKFASNSLKDRKISLASTANPPTFGTTANGSGYSNAYTSNNCLPVSPLVKTSLAVSYITEGTTTVSSSTSQPADSRDATDTTVPSNSFMRGLVRQRPQSTTQLKLGAVSEDLTNSSNNPRDKPGRQFEDSKSFDLSHIAGSPQLQIPSLLSISGRMIHKPVVRSNEGSDKNISLRSGSISNVRKFNSTAYQICDTYSQQSTLLAGNNAVKNERQIRSQASPHTGSIYHQTLLPTSLPFVSTFMSHPPNLIATRSSEKMVTRVTSHLPQTIGQPLKTRSPTLSSYTNNPQWPDDPWQEIYSTHIPAGAPVENSDCLVTICNNISQTDTSDTGVNNQYHWRNYNYVTNENKKTTEQTQLNTLTSDLRYLHLHGERLQNGLRHLSINGAQDSNQTWCASNTVPAADELVWCEPGEFTLKTLSFVGKCQGVIPSVSAETETNSPLWVANSTPQSHLSISSSSNTEKNRLSSSDLVPLSLRTDDNSEMKGSLSTSQPKVLRPLHRSPAVLGVSELLLKTDAELIKFMQEASVPVQTLPKENSLKPHSSLSDHSPIRRRFQIQHPMEGKPHYDDVIVDESDSEQLERRSFYDYGCEDDDDEDEELDFDEFKDSRTIDKTSVQKKPHTYHNLPQTSNYNSTVLYDPTNLFNMPYEEASLVLNRILQMDPETTTHLLWEDSCSHPTSNATEVNKPVVNHTPVIPKRPCVDIPCRMDTSDLPFIDSDALTFGDVQDSSLICRPIRANLDEVTLTSKQSSCRNSWGSASELNYQESQFSYKCRPHTKLSRSETTQSKNERTHIRSRRDFHSLENTVDIPNISRGQKSSFPWFQRLCGCVRVSQVQKNQPRENKF</sequence>
<dbReference type="Proteomes" id="UP000748531">
    <property type="component" value="Unassembled WGS sequence"/>
</dbReference>
<feature type="region of interest" description="Disordered" evidence="1">
    <location>
        <begin position="320"/>
        <end position="389"/>
    </location>
</feature>
<dbReference type="OrthoDB" id="6246850at2759"/>
<feature type="region of interest" description="Disordered" evidence="1">
    <location>
        <begin position="701"/>
        <end position="750"/>
    </location>
</feature>
<evidence type="ECO:0000313" key="2">
    <source>
        <dbReference type="EMBL" id="KAF5404464.1"/>
    </source>
</evidence>
<evidence type="ECO:0000313" key="3">
    <source>
        <dbReference type="Proteomes" id="UP000748531"/>
    </source>
</evidence>
<keyword evidence="3" id="KW-1185">Reference proteome</keyword>
<organism evidence="2 3">
    <name type="scientific">Paragonimus heterotremus</name>
    <dbReference type="NCBI Taxonomy" id="100268"/>
    <lineage>
        <taxon>Eukaryota</taxon>
        <taxon>Metazoa</taxon>
        <taxon>Spiralia</taxon>
        <taxon>Lophotrochozoa</taxon>
        <taxon>Platyhelminthes</taxon>
        <taxon>Trematoda</taxon>
        <taxon>Digenea</taxon>
        <taxon>Plagiorchiida</taxon>
        <taxon>Troglotremata</taxon>
        <taxon>Troglotrematidae</taxon>
        <taxon>Paragonimus</taxon>
    </lineage>
</organism>
<name>A0A8J4TGL5_9TREM</name>
<dbReference type="EMBL" id="LUCH01000719">
    <property type="protein sequence ID" value="KAF5404464.1"/>
    <property type="molecule type" value="Genomic_DNA"/>
</dbReference>
<gene>
    <name evidence="2" type="ORF">PHET_02081</name>
</gene>
<protein>
    <submittedName>
        <fullName evidence="2">Uncharacterized protein</fullName>
    </submittedName>
</protein>
<feature type="compositionally biased region" description="Acidic residues" evidence="1">
    <location>
        <begin position="35"/>
        <end position="48"/>
    </location>
</feature>